<organism evidence="1 2">
    <name type="scientific">Homarus americanus</name>
    <name type="common">American lobster</name>
    <dbReference type="NCBI Taxonomy" id="6706"/>
    <lineage>
        <taxon>Eukaryota</taxon>
        <taxon>Metazoa</taxon>
        <taxon>Ecdysozoa</taxon>
        <taxon>Arthropoda</taxon>
        <taxon>Crustacea</taxon>
        <taxon>Multicrustacea</taxon>
        <taxon>Malacostraca</taxon>
        <taxon>Eumalacostraca</taxon>
        <taxon>Eucarida</taxon>
        <taxon>Decapoda</taxon>
        <taxon>Pleocyemata</taxon>
        <taxon>Astacidea</taxon>
        <taxon>Nephropoidea</taxon>
        <taxon>Nephropidae</taxon>
        <taxon>Homarus</taxon>
    </lineage>
</organism>
<accession>A0A8J5JNX1</accession>
<dbReference type="EMBL" id="JAHLQT010028808">
    <property type="protein sequence ID" value="KAG7161882.1"/>
    <property type="molecule type" value="Genomic_DNA"/>
</dbReference>
<comment type="caution">
    <text evidence="1">The sequence shown here is derived from an EMBL/GenBank/DDBJ whole genome shotgun (WGS) entry which is preliminary data.</text>
</comment>
<name>A0A8J5JNX1_HOMAM</name>
<evidence type="ECO:0000313" key="2">
    <source>
        <dbReference type="Proteomes" id="UP000747542"/>
    </source>
</evidence>
<dbReference type="AlphaFoldDB" id="A0A8J5JNX1"/>
<feature type="non-terminal residue" evidence="1">
    <location>
        <position position="1"/>
    </location>
</feature>
<protein>
    <submittedName>
        <fullName evidence="1">Nuclease HARBI1-like 5</fullName>
    </submittedName>
</protein>
<proteinExistence type="predicted"/>
<reference evidence="1" key="1">
    <citation type="journal article" date="2021" name="Sci. Adv.">
        <title>The American lobster genome reveals insights on longevity, neural, and immune adaptations.</title>
        <authorList>
            <person name="Polinski J.M."/>
            <person name="Zimin A.V."/>
            <person name="Clark K.F."/>
            <person name="Kohn A.B."/>
            <person name="Sadowski N."/>
            <person name="Timp W."/>
            <person name="Ptitsyn A."/>
            <person name="Khanna P."/>
            <person name="Romanova D.Y."/>
            <person name="Williams P."/>
            <person name="Greenwood S.J."/>
            <person name="Moroz L.L."/>
            <person name="Walt D.R."/>
            <person name="Bodnar A.G."/>
        </authorList>
    </citation>
    <scope>NUCLEOTIDE SEQUENCE</scope>
    <source>
        <strain evidence="1">GMGI-L3</strain>
    </source>
</reference>
<gene>
    <name evidence="1" type="primary">Harbi1-L5</name>
    <name evidence="1" type="ORF">Hamer_G007550</name>
</gene>
<sequence length="175" mass="19909">MKSKKFWMSWSKRGWPETIDGSGWILQGFHRRRVYAEVSAIKTVCYSLVTRNWTPSSSFQKQERSPYLTKTQLLVALYYLATDMSQASVCRSIKRVTRAITTIAPRYIRFPSPAEETTAMQEFSVIVNMPCCIGCIDGTLIPIRGPGGDDAELYRCRKDCFAYNVMAGGHARRTD</sequence>
<evidence type="ECO:0000313" key="1">
    <source>
        <dbReference type="EMBL" id="KAG7161882.1"/>
    </source>
</evidence>
<keyword evidence="2" id="KW-1185">Reference proteome</keyword>
<dbReference type="Proteomes" id="UP000747542">
    <property type="component" value="Unassembled WGS sequence"/>
</dbReference>